<accession>A0A1V3XBI1</accession>
<evidence type="ECO:0000313" key="3">
    <source>
        <dbReference type="Proteomes" id="UP000189229"/>
    </source>
</evidence>
<evidence type="ECO:0000313" key="2">
    <source>
        <dbReference type="EMBL" id="OOK76522.1"/>
    </source>
</evidence>
<organism evidence="2 3">
    <name type="scientific">Mycobacterium kansasii</name>
    <dbReference type="NCBI Taxonomy" id="1768"/>
    <lineage>
        <taxon>Bacteria</taxon>
        <taxon>Bacillati</taxon>
        <taxon>Actinomycetota</taxon>
        <taxon>Actinomycetes</taxon>
        <taxon>Mycobacteriales</taxon>
        <taxon>Mycobacteriaceae</taxon>
        <taxon>Mycobacterium</taxon>
    </lineage>
</organism>
<gene>
    <name evidence="2" type="ORF">BZL30_3139</name>
</gene>
<name>A0A1V3XBI1_MYCKA</name>
<dbReference type="EMBL" id="MVBM01000003">
    <property type="protein sequence ID" value="OOK76522.1"/>
    <property type="molecule type" value="Genomic_DNA"/>
</dbReference>
<proteinExistence type="predicted"/>
<dbReference type="AlphaFoldDB" id="A0A1V3XBI1"/>
<sequence length="55" mass="5558">MPHLRESDVGRLRRARRSGSRGGAGIAVVPRSPEPIPQALVASAADLAAAASTGP</sequence>
<evidence type="ECO:0000256" key="1">
    <source>
        <dbReference type="SAM" id="MobiDB-lite"/>
    </source>
</evidence>
<protein>
    <submittedName>
        <fullName evidence="2">Uncharacterized protein</fullName>
    </submittedName>
</protein>
<feature type="region of interest" description="Disordered" evidence="1">
    <location>
        <begin position="1"/>
        <end position="31"/>
    </location>
</feature>
<reference evidence="2 3" key="1">
    <citation type="submission" date="2017-02" db="EMBL/GenBank/DDBJ databases">
        <title>Complete genome sequences of Mycobacterium kansasii strains isolated from rhesus macaques.</title>
        <authorList>
            <person name="Panda A."/>
            <person name="Nagaraj S."/>
            <person name="Zhao X."/>
            <person name="Tettelin H."/>
            <person name="Detolla L.J."/>
        </authorList>
    </citation>
    <scope>NUCLEOTIDE SEQUENCE [LARGE SCALE GENOMIC DNA]</scope>
    <source>
        <strain evidence="2 3">11-3813</strain>
    </source>
</reference>
<comment type="caution">
    <text evidence="2">The sequence shown here is derived from an EMBL/GenBank/DDBJ whole genome shotgun (WGS) entry which is preliminary data.</text>
</comment>
<feature type="compositionally biased region" description="Basic and acidic residues" evidence="1">
    <location>
        <begin position="1"/>
        <end position="11"/>
    </location>
</feature>
<dbReference type="Proteomes" id="UP000189229">
    <property type="component" value="Unassembled WGS sequence"/>
</dbReference>